<dbReference type="CDD" id="cd05254">
    <property type="entry name" value="dTDP_HR_like_SDR_e"/>
    <property type="match status" value="1"/>
</dbReference>
<sequence>MVCGGTGQIGQSIIEQANTRGIRVIAPSSQTLDITDSASVSDALERYQPTLIINAAAYTNVDGAETDAARAFAINADGVRHLAVAAHFAAIPLFHISTDYVFSGKGNEPITESHPTGPCSVYGASKLAGEQAIIESAANHIVLRTSWVYGMHGHNFVKTMLRLGREQPSVSIVNDQVGCPTYAASIASVLLELCSRYVEKGDLPWGIYHYSGRSACSWYEFAREIFSQAGAIGVLEKAPHIQAVSTDEYPTPSCRPAWSVLDCQRFESTFGITTLDWREELYKCLSLMAASGCRSSNVRLPIRFADMP</sequence>
<dbReference type="Proteomes" id="UP000184000">
    <property type="component" value="Unassembled WGS sequence"/>
</dbReference>
<organism evidence="8 9">
    <name type="scientific">Stutzerimonas xanthomarina DSM 18231</name>
    <dbReference type="NCBI Taxonomy" id="1403346"/>
    <lineage>
        <taxon>Bacteria</taxon>
        <taxon>Pseudomonadati</taxon>
        <taxon>Pseudomonadota</taxon>
        <taxon>Gammaproteobacteria</taxon>
        <taxon>Pseudomonadales</taxon>
        <taxon>Pseudomonadaceae</taxon>
        <taxon>Stutzerimonas</taxon>
    </lineage>
</organism>
<dbReference type="PANTHER" id="PTHR10491:SF4">
    <property type="entry name" value="METHIONINE ADENOSYLTRANSFERASE 2 SUBUNIT BETA"/>
    <property type="match status" value="1"/>
</dbReference>
<dbReference type="EMBL" id="FQXA01000003">
    <property type="protein sequence ID" value="SHH02681.1"/>
    <property type="molecule type" value="Genomic_DNA"/>
</dbReference>
<evidence type="ECO:0000256" key="5">
    <source>
        <dbReference type="ARBA" id="ARBA00048200"/>
    </source>
</evidence>
<feature type="domain" description="RmlD-like substrate binding" evidence="7">
    <location>
        <begin position="1"/>
        <end position="286"/>
    </location>
</feature>
<keyword evidence="6" id="KW-0560">Oxidoreductase</keyword>
<comment type="similarity">
    <text evidence="2 6">Belongs to the dTDP-4-dehydrorhamnose reductase family.</text>
</comment>
<dbReference type="EC" id="1.1.1.133" evidence="3 6"/>
<comment type="pathway">
    <text evidence="1 6">Carbohydrate biosynthesis; dTDP-L-rhamnose biosynthesis.</text>
</comment>
<keyword evidence="6" id="KW-0521">NADP</keyword>
<dbReference type="GO" id="GO:0008831">
    <property type="term" value="F:dTDP-4-dehydrorhamnose reductase activity"/>
    <property type="evidence" value="ECO:0007669"/>
    <property type="project" value="UniProtKB-EC"/>
</dbReference>
<dbReference type="Gene3D" id="3.90.25.10">
    <property type="entry name" value="UDP-galactose 4-epimerase, domain 1"/>
    <property type="match status" value="1"/>
</dbReference>
<evidence type="ECO:0000256" key="1">
    <source>
        <dbReference type="ARBA" id="ARBA00004781"/>
    </source>
</evidence>
<gene>
    <name evidence="8" type="ORF">SAMN02744645_2269</name>
</gene>
<dbReference type="PANTHER" id="PTHR10491">
    <property type="entry name" value="DTDP-4-DEHYDRORHAMNOSE REDUCTASE"/>
    <property type="match status" value="1"/>
</dbReference>
<dbReference type="UniPathway" id="UPA00124"/>
<comment type="cofactor">
    <cofactor evidence="6">
        <name>Mg(2+)</name>
        <dbReference type="ChEBI" id="CHEBI:18420"/>
    </cofactor>
    <text evidence="6">Binds 1 Mg(2+) ion per monomer.</text>
</comment>
<comment type="function">
    <text evidence="6">Catalyzes the reduction of dTDP-6-deoxy-L-lyxo-4-hexulose to yield dTDP-L-rhamnose.</text>
</comment>
<dbReference type="GO" id="GO:0019305">
    <property type="term" value="P:dTDP-rhamnose biosynthetic process"/>
    <property type="evidence" value="ECO:0007669"/>
    <property type="project" value="UniProtKB-UniPathway"/>
</dbReference>
<evidence type="ECO:0000256" key="4">
    <source>
        <dbReference type="ARBA" id="ARBA00017099"/>
    </source>
</evidence>
<name>A0A1M5PLR8_9GAMM</name>
<evidence type="ECO:0000313" key="9">
    <source>
        <dbReference type="Proteomes" id="UP000184000"/>
    </source>
</evidence>
<dbReference type="SUPFAM" id="SSF51735">
    <property type="entry name" value="NAD(P)-binding Rossmann-fold domains"/>
    <property type="match status" value="1"/>
</dbReference>
<evidence type="ECO:0000256" key="3">
    <source>
        <dbReference type="ARBA" id="ARBA00012929"/>
    </source>
</evidence>
<evidence type="ECO:0000313" key="8">
    <source>
        <dbReference type="EMBL" id="SHH02681.1"/>
    </source>
</evidence>
<evidence type="ECO:0000256" key="2">
    <source>
        <dbReference type="ARBA" id="ARBA00010944"/>
    </source>
</evidence>
<protein>
    <recommendedName>
        <fullName evidence="4 6">dTDP-4-dehydrorhamnose reductase</fullName>
        <ecNumber evidence="3 6">1.1.1.133</ecNumber>
    </recommendedName>
</protein>
<accession>A0A1M5PLR8</accession>
<dbReference type="InterPro" id="IPR029903">
    <property type="entry name" value="RmlD-like-bd"/>
</dbReference>
<dbReference type="InterPro" id="IPR036291">
    <property type="entry name" value="NAD(P)-bd_dom_sf"/>
</dbReference>
<dbReference type="GO" id="GO:0005829">
    <property type="term" value="C:cytosol"/>
    <property type="evidence" value="ECO:0007669"/>
    <property type="project" value="TreeGrafter"/>
</dbReference>
<dbReference type="NCBIfam" id="TIGR01214">
    <property type="entry name" value="rmlD"/>
    <property type="match status" value="1"/>
</dbReference>
<dbReference type="Gene3D" id="3.40.50.720">
    <property type="entry name" value="NAD(P)-binding Rossmann-like Domain"/>
    <property type="match status" value="1"/>
</dbReference>
<dbReference type="AlphaFoldDB" id="A0A1M5PLR8"/>
<dbReference type="UniPathway" id="UPA00281"/>
<proteinExistence type="inferred from homology"/>
<dbReference type="InterPro" id="IPR005913">
    <property type="entry name" value="dTDP_dehydrorham_reduct"/>
</dbReference>
<comment type="catalytic activity">
    <reaction evidence="5 6">
        <text>dTDP-beta-L-rhamnose + NADP(+) = dTDP-4-dehydro-beta-L-rhamnose + NADPH + H(+)</text>
        <dbReference type="Rhea" id="RHEA:21796"/>
        <dbReference type="ChEBI" id="CHEBI:15378"/>
        <dbReference type="ChEBI" id="CHEBI:57510"/>
        <dbReference type="ChEBI" id="CHEBI:57783"/>
        <dbReference type="ChEBI" id="CHEBI:58349"/>
        <dbReference type="ChEBI" id="CHEBI:62830"/>
        <dbReference type="EC" id="1.1.1.133"/>
    </reaction>
</comment>
<dbReference type="GO" id="GO:0009243">
    <property type="term" value="P:O antigen biosynthetic process"/>
    <property type="evidence" value="ECO:0007669"/>
    <property type="project" value="UniProtKB-UniPathway"/>
</dbReference>
<reference evidence="8 9" key="1">
    <citation type="submission" date="2016-11" db="EMBL/GenBank/DDBJ databases">
        <authorList>
            <person name="Jaros S."/>
            <person name="Januszkiewicz K."/>
            <person name="Wedrychowicz H."/>
        </authorList>
    </citation>
    <scope>NUCLEOTIDE SEQUENCE [LARGE SCALE GENOMIC DNA]</scope>
    <source>
        <strain evidence="8 9">DSM 18231</strain>
    </source>
</reference>
<evidence type="ECO:0000259" key="7">
    <source>
        <dbReference type="Pfam" id="PF04321"/>
    </source>
</evidence>
<dbReference type="Pfam" id="PF04321">
    <property type="entry name" value="RmlD_sub_bind"/>
    <property type="match status" value="1"/>
</dbReference>
<evidence type="ECO:0000256" key="6">
    <source>
        <dbReference type="RuleBase" id="RU364082"/>
    </source>
</evidence>